<name>A0A914X8L9_9BILA</name>
<evidence type="ECO:0000313" key="2">
    <source>
        <dbReference type="WBParaSite" id="PSAMB.scaffold685size43781.g7975.t1"/>
    </source>
</evidence>
<organism evidence="1 2">
    <name type="scientific">Plectus sambesii</name>
    <dbReference type="NCBI Taxonomy" id="2011161"/>
    <lineage>
        <taxon>Eukaryota</taxon>
        <taxon>Metazoa</taxon>
        <taxon>Ecdysozoa</taxon>
        <taxon>Nematoda</taxon>
        <taxon>Chromadorea</taxon>
        <taxon>Plectida</taxon>
        <taxon>Plectina</taxon>
        <taxon>Plectoidea</taxon>
        <taxon>Plectidae</taxon>
        <taxon>Plectus</taxon>
    </lineage>
</organism>
<dbReference type="WBParaSite" id="PSAMB.scaffold685size43781.g7975.t1">
    <property type="protein sequence ID" value="PSAMB.scaffold685size43781.g7975.t1"/>
    <property type="gene ID" value="PSAMB.scaffold685size43781.g7975"/>
</dbReference>
<dbReference type="AlphaFoldDB" id="A0A914X8L9"/>
<dbReference type="Proteomes" id="UP000887566">
    <property type="component" value="Unplaced"/>
</dbReference>
<keyword evidence="1" id="KW-1185">Reference proteome</keyword>
<reference evidence="2" key="1">
    <citation type="submission" date="2022-11" db="UniProtKB">
        <authorList>
            <consortium name="WormBaseParasite"/>
        </authorList>
    </citation>
    <scope>IDENTIFICATION</scope>
</reference>
<accession>A0A914X8L9</accession>
<proteinExistence type="predicted"/>
<protein>
    <submittedName>
        <fullName evidence="2">Uncharacterized protein</fullName>
    </submittedName>
</protein>
<sequence>MENPLLLASKNVPTSTVNNSHLADTYNNQNNQGRSVGGPVNGGIVNQGDTYNHSKNDSKIVVQGDQHIYLHDVRHPPTTSSPNIPQPITEDWQQVLKT</sequence>
<evidence type="ECO:0000313" key="1">
    <source>
        <dbReference type="Proteomes" id="UP000887566"/>
    </source>
</evidence>